<evidence type="ECO:0000259" key="1">
    <source>
        <dbReference type="Pfam" id="PF02915"/>
    </source>
</evidence>
<dbReference type="PANTHER" id="PTHR33531:SF7">
    <property type="entry name" value="HYPOTHETICAL MEMBRANE PROTEIN, CONSERVED"/>
    <property type="match status" value="1"/>
</dbReference>
<dbReference type="EMBL" id="JAHDYS010000010">
    <property type="protein sequence ID" value="MBT1072539.1"/>
    <property type="molecule type" value="Genomic_DNA"/>
</dbReference>
<dbReference type="RefSeq" id="WP_214299638.1">
    <property type="nucleotide sequence ID" value="NZ_JAHDYS010000010.1"/>
</dbReference>
<feature type="domain" description="Rubrerythrin diiron-binding" evidence="1">
    <location>
        <begin position="3"/>
        <end position="138"/>
    </location>
</feature>
<dbReference type="SUPFAM" id="SSF47240">
    <property type="entry name" value="Ferritin-like"/>
    <property type="match status" value="1"/>
</dbReference>
<proteinExistence type="predicted"/>
<name>A0ABS5UA60_9BACT</name>
<accession>A0ABS5UA60</accession>
<dbReference type="InterPro" id="IPR003251">
    <property type="entry name" value="Rr_diiron-bd_dom"/>
</dbReference>
<dbReference type="Proteomes" id="UP000784128">
    <property type="component" value="Unassembled WGS sequence"/>
</dbReference>
<dbReference type="InterPro" id="IPR009078">
    <property type="entry name" value="Ferritin-like_SF"/>
</dbReference>
<evidence type="ECO:0000313" key="3">
    <source>
        <dbReference type="Proteomes" id="UP000784128"/>
    </source>
</evidence>
<dbReference type="InterPro" id="IPR012347">
    <property type="entry name" value="Ferritin-like"/>
</dbReference>
<reference evidence="2 3" key="1">
    <citation type="submission" date="2021-05" db="EMBL/GenBank/DDBJ databases">
        <title>The draft genome of Geobacter chapellei DSM 13688.</title>
        <authorList>
            <person name="Xu Z."/>
            <person name="Masuda Y."/>
            <person name="Itoh H."/>
            <person name="Senoo K."/>
        </authorList>
    </citation>
    <scope>NUCLEOTIDE SEQUENCE [LARGE SCALE GENOMIC DNA]</scope>
    <source>
        <strain evidence="2 3">DSM 13688</strain>
    </source>
</reference>
<dbReference type="CDD" id="cd01045">
    <property type="entry name" value="Ferritin_like_AB"/>
    <property type="match status" value="1"/>
</dbReference>
<organism evidence="2 3">
    <name type="scientific">Pelotalea chapellei</name>
    <dbReference type="NCBI Taxonomy" id="44671"/>
    <lineage>
        <taxon>Bacteria</taxon>
        <taxon>Pseudomonadati</taxon>
        <taxon>Thermodesulfobacteriota</taxon>
        <taxon>Desulfuromonadia</taxon>
        <taxon>Geobacterales</taxon>
        <taxon>Geobacteraceae</taxon>
        <taxon>Pelotalea</taxon>
    </lineage>
</organism>
<dbReference type="Gene3D" id="1.20.1260.10">
    <property type="match status" value="1"/>
</dbReference>
<dbReference type="Pfam" id="PF02915">
    <property type="entry name" value="Rubrerythrin"/>
    <property type="match status" value="1"/>
</dbReference>
<sequence>MNIIECTIRMKEQARDHYRQLADRVAGAELQRIFSLLAAAEEEHIQRLRVIGQEVESSSTAAVDEGACRFNPAIGLVDPELELENDPDAYRHVLKEEEDTIGFLEQVRSQTDNEQTRWLCGMLAEKEREHLTMLANIYSFVEEPRTYLEWGEFGNLKGL</sequence>
<protein>
    <submittedName>
        <fullName evidence="2">Ferritin family protein</fullName>
    </submittedName>
</protein>
<keyword evidence="3" id="KW-1185">Reference proteome</keyword>
<dbReference type="PANTHER" id="PTHR33531">
    <property type="entry name" value="RUBRERYTHRIN SUBFAMILY"/>
    <property type="match status" value="1"/>
</dbReference>
<gene>
    <name evidence="2" type="ORF">KJB30_12130</name>
</gene>
<comment type="caution">
    <text evidence="2">The sequence shown here is derived from an EMBL/GenBank/DDBJ whole genome shotgun (WGS) entry which is preliminary data.</text>
</comment>
<evidence type="ECO:0000313" key="2">
    <source>
        <dbReference type="EMBL" id="MBT1072539.1"/>
    </source>
</evidence>